<feature type="coiled-coil region" evidence="1">
    <location>
        <begin position="71"/>
        <end position="98"/>
    </location>
</feature>
<feature type="compositionally biased region" description="Low complexity" evidence="2">
    <location>
        <begin position="155"/>
        <end position="202"/>
    </location>
</feature>
<evidence type="ECO:0000313" key="4">
    <source>
        <dbReference type="Proteomes" id="UP001462502"/>
    </source>
</evidence>
<protein>
    <submittedName>
        <fullName evidence="3">Uncharacterized protein</fullName>
    </submittedName>
</protein>
<feature type="compositionally biased region" description="Low complexity" evidence="2">
    <location>
        <begin position="102"/>
        <end position="123"/>
    </location>
</feature>
<feature type="region of interest" description="Disordered" evidence="2">
    <location>
        <begin position="102"/>
        <end position="131"/>
    </location>
</feature>
<name>A0ABV0IPW9_9NEIS</name>
<sequence>MTLFAFPSEQTRLEALRTRLKLQFQHGALPTQEDYYLLINLLCDCVLVAQSLQARPAPPQTLRVSADDPLFLALEQRDEEVEQRLQSLQTKLDSLDQRVPATAPAAETMPAASSPEAQAPSAATPEVETPAAGEMETIGKAAVGDAQVVGVELTPAGAPGEGEMAAPQQEEAAAGEAAVEANPLAVDEAVAPAESSPPASEPASDEADAEVSRREEAAETVME</sequence>
<feature type="region of interest" description="Disordered" evidence="2">
    <location>
        <begin position="154"/>
        <end position="223"/>
    </location>
</feature>
<reference evidence="3 4" key="1">
    <citation type="submission" date="2024-05" db="EMBL/GenBank/DDBJ databases">
        <authorList>
            <person name="De Oliveira J.P."/>
            <person name="Noriler S.A."/>
            <person name="De Oliveira A.G."/>
            <person name="Sipoli D.S."/>
        </authorList>
    </citation>
    <scope>NUCLEOTIDE SEQUENCE [LARGE SCALE GENOMIC DNA]</scope>
    <source>
        <strain evidence="3 4">LABIM192</strain>
    </source>
</reference>
<gene>
    <name evidence="3" type="ORF">ABI908_04215</name>
</gene>
<keyword evidence="1" id="KW-0175">Coiled coil</keyword>
<comment type="caution">
    <text evidence="3">The sequence shown here is derived from an EMBL/GenBank/DDBJ whole genome shotgun (WGS) entry which is preliminary data.</text>
</comment>
<dbReference type="Proteomes" id="UP001462502">
    <property type="component" value="Unassembled WGS sequence"/>
</dbReference>
<proteinExistence type="predicted"/>
<organism evidence="3 4">
    <name type="scientific">Chromobacterium phragmitis</name>
    <dbReference type="NCBI Taxonomy" id="2202141"/>
    <lineage>
        <taxon>Bacteria</taxon>
        <taxon>Pseudomonadati</taxon>
        <taxon>Pseudomonadota</taxon>
        <taxon>Betaproteobacteria</taxon>
        <taxon>Neisseriales</taxon>
        <taxon>Chromobacteriaceae</taxon>
        <taxon>Chromobacterium</taxon>
    </lineage>
</organism>
<keyword evidence="4" id="KW-1185">Reference proteome</keyword>
<dbReference type="EMBL" id="JBDXMI010000001">
    <property type="protein sequence ID" value="MEO9383323.1"/>
    <property type="molecule type" value="Genomic_DNA"/>
</dbReference>
<evidence type="ECO:0000256" key="2">
    <source>
        <dbReference type="SAM" id="MobiDB-lite"/>
    </source>
</evidence>
<evidence type="ECO:0000256" key="1">
    <source>
        <dbReference type="SAM" id="Coils"/>
    </source>
</evidence>
<evidence type="ECO:0000313" key="3">
    <source>
        <dbReference type="EMBL" id="MEO9383323.1"/>
    </source>
</evidence>
<feature type="non-terminal residue" evidence="3">
    <location>
        <position position="223"/>
    </location>
</feature>
<accession>A0ABV0IPW9</accession>